<reference evidence="1 2" key="1">
    <citation type="submission" date="2020-03" db="EMBL/GenBank/DDBJ databases">
        <title>Metabolic flexibility allows generalist bacteria to become dominant in a frequently disturbed ecosystem.</title>
        <authorList>
            <person name="Chen Y.-J."/>
            <person name="Leung P.M."/>
            <person name="Bay S.K."/>
            <person name="Hugenholtz P."/>
            <person name="Kessler A.J."/>
            <person name="Shelley G."/>
            <person name="Waite D.W."/>
            <person name="Cook P.L."/>
            <person name="Greening C."/>
        </authorList>
    </citation>
    <scope>NUCLEOTIDE SEQUENCE [LARGE SCALE GENOMIC DNA]</scope>
    <source>
        <strain evidence="1">SS_bin_28</strain>
    </source>
</reference>
<accession>A0A7Y2E9Z2</accession>
<protein>
    <submittedName>
        <fullName evidence="1">Uncharacterized protein</fullName>
    </submittedName>
</protein>
<sequence>MKSFFIFTLILVVAMVALRLTTLGLWLDASSDTSWTEILAAILDTSA</sequence>
<evidence type="ECO:0000313" key="2">
    <source>
        <dbReference type="Proteomes" id="UP000547674"/>
    </source>
</evidence>
<organism evidence="1 2">
    <name type="scientific">Eiseniibacteriota bacterium</name>
    <dbReference type="NCBI Taxonomy" id="2212470"/>
    <lineage>
        <taxon>Bacteria</taxon>
        <taxon>Candidatus Eiseniibacteriota</taxon>
    </lineage>
</organism>
<gene>
    <name evidence="1" type="ORF">HKN21_14375</name>
</gene>
<dbReference type="EMBL" id="JABDJR010000579">
    <property type="protein sequence ID" value="NNF07946.1"/>
    <property type="molecule type" value="Genomic_DNA"/>
</dbReference>
<name>A0A7Y2E9Z2_UNCEI</name>
<proteinExistence type="predicted"/>
<dbReference type="Proteomes" id="UP000547674">
    <property type="component" value="Unassembled WGS sequence"/>
</dbReference>
<comment type="caution">
    <text evidence="1">The sequence shown here is derived from an EMBL/GenBank/DDBJ whole genome shotgun (WGS) entry which is preliminary data.</text>
</comment>
<evidence type="ECO:0000313" key="1">
    <source>
        <dbReference type="EMBL" id="NNF07946.1"/>
    </source>
</evidence>
<dbReference type="AlphaFoldDB" id="A0A7Y2E9Z2"/>